<dbReference type="SUPFAM" id="SSF110296">
    <property type="entry name" value="Oligoxyloglucan reducing end-specific cellobiohydrolase"/>
    <property type="match status" value="2"/>
</dbReference>
<feature type="signal peptide" evidence="1">
    <location>
        <begin position="1"/>
        <end position="20"/>
    </location>
</feature>
<dbReference type="EMBL" id="JBHTJH010000017">
    <property type="protein sequence ID" value="MFD0862998.1"/>
    <property type="molecule type" value="Genomic_DNA"/>
</dbReference>
<evidence type="ECO:0000313" key="4">
    <source>
        <dbReference type="Proteomes" id="UP001596978"/>
    </source>
</evidence>
<dbReference type="InterPro" id="IPR015943">
    <property type="entry name" value="WD40/YVTN_repeat-like_dom_sf"/>
</dbReference>
<dbReference type="InterPro" id="IPR018247">
    <property type="entry name" value="EF_Hand_1_Ca_BS"/>
</dbReference>
<feature type="chain" id="PRO_5045614993" evidence="1">
    <location>
        <begin position="21"/>
        <end position="1421"/>
    </location>
</feature>
<evidence type="ECO:0000313" key="3">
    <source>
        <dbReference type="EMBL" id="MFD0862998.1"/>
    </source>
</evidence>
<reference evidence="4" key="1">
    <citation type="journal article" date="2019" name="Int. J. Syst. Evol. Microbiol.">
        <title>The Global Catalogue of Microorganisms (GCM) 10K type strain sequencing project: providing services to taxonomists for standard genome sequencing and annotation.</title>
        <authorList>
            <consortium name="The Broad Institute Genomics Platform"/>
            <consortium name="The Broad Institute Genome Sequencing Center for Infectious Disease"/>
            <person name="Wu L."/>
            <person name="Ma J."/>
        </authorList>
    </citation>
    <scope>NUCLEOTIDE SEQUENCE [LARGE SCALE GENOMIC DNA]</scope>
    <source>
        <strain evidence="4">CCUG 62952</strain>
    </source>
</reference>
<dbReference type="Proteomes" id="UP001596978">
    <property type="component" value="Unassembled WGS sequence"/>
</dbReference>
<dbReference type="Pfam" id="PF20009">
    <property type="entry name" value="GEVED"/>
    <property type="match status" value="1"/>
</dbReference>
<evidence type="ECO:0000259" key="2">
    <source>
        <dbReference type="Pfam" id="PF20009"/>
    </source>
</evidence>
<keyword evidence="1" id="KW-0732">Signal</keyword>
<feature type="domain" description="GEVED" evidence="2">
    <location>
        <begin position="1119"/>
        <end position="1200"/>
    </location>
</feature>
<comment type="caution">
    <text evidence="3">The sequence shown here is derived from an EMBL/GenBank/DDBJ whole genome shotgun (WGS) entry which is preliminary data.</text>
</comment>
<dbReference type="PROSITE" id="PS00018">
    <property type="entry name" value="EF_HAND_1"/>
    <property type="match status" value="1"/>
</dbReference>
<sequence>MKKRLLGYGLLATLATTAILSVLQYNNNADSDSDIIALRTKHHNFLENSPFKETKKLSKKERKAAGLPPNKFYEREWELTMNPATGKPEPNKVLELQRQLQENRSLGRMPGDAVDNQWENRGPNNVGGRTRALLFDPNDATNRRVFAAGVSGGLWVDNDITNDGGWTQVAGVPGNLNVSCITVDPRDSNTWYLGTGEQYTFGAAVGNGVYKTTDGGTTWSNVPVQLAGPGSFDFSASNSFLAGIFYINDIIAWDNGTSTEVFIGVGAHVYGDAASPTDWLGLQSAGLYRTTNGGTNWSRIESPNMEFTFSGASYYYIPNDLEIGSDNKLWMGTIRTPGIGGTIGTAGYSGGRVYSSTNGAIWTEAAASPLTDANRVEIEPSTTSPNKLYALVQGNASPVHIYATLDGFATAPTELALPNDADNGIPADDFTRGQAFYDLVIEADPNNDNIIYVGGIDLFRSTQGPNTNLTNEWEQISKWSNNNNLAGLNCSLVHADQHAMAFRPGNSNQAIFGNDGGVYYASSLSTAENANVIGDRNTGYITTQFYYGGIGPSASTEYLLAGAQDNGSQFINGASAGINSSLEVTGGDGAYSTIDKDGNYMITSYVYNVHYYRRLPYTGAGYTIQNNQSEGDFINQAGLDHNLNIMYANGTFETTYRINRYTLGNNSATKAQLTNALLDAAPTAFEVSPYTTASSTLLVGTSNGKLLRLTNAEGTPNWTNITGGSFLGSISDIEFGTNENEIFVTFHNYGVTNVWYTSNGGTTWSSKEGDLPDMPVKAILQNPFHSNEVIIGTELGVWATSNFDSASPNWVQSYNGMSDVKVMDLDLRASDNAVLATTFGRGMFTGQFLQNTSPDFTLTDVAGDQAACNTSGTTATFEFTYTVLNGFSETTTFSATGLPAGATINFTPSSTSTTQNITAVVSNLDGTTAGAYPIQITGTASSITKNLNVNLQVLDSNFGALTLSAPADGATNVFIAPTVSWVADANAESYDVEIASDPTFDTIVETGSNTINSYTTVAALQADTTYYWRVTPNNSCGIGTVSSAFSFTTETPSYCASTFSQAVDTDEYIDGVTFGTINNQGTGTTNGVGYTDFTNLSTDVNKGDVYTLTVTVFANYNEYATVWFDWNRDYQFTPDERTDIGFYADANGNVTRSVDITIPTNAVTGATRMRVTEQYNENVGGPCTADHNNNYGETEDYTINILPETISLQTKAFLQGAMISSVDNNMTDTLRANGLIPTTSPYADGATCNSSVFSVTGNDAIVDWVWVELRSATDREILVDGVSALIQRDGDIVATDGTSILNFTQPAGNYYLVISHRTHLNISSTNTHALSKTANLIDLSAGTAAVIGGSNAVADLGNGSFAMFAGDQDINGQIQNTDVSSIRPQLGTAGYSNSDLDMNGQVQLTDINNVLRPNIGKGQQF</sequence>
<dbReference type="Gene3D" id="2.60.40.10">
    <property type="entry name" value="Immunoglobulins"/>
    <property type="match status" value="1"/>
</dbReference>
<dbReference type="Gene3D" id="2.130.10.10">
    <property type="entry name" value="YVTN repeat-like/Quinoprotein amine dehydrogenase"/>
    <property type="match status" value="3"/>
</dbReference>
<dbReference type="RefSeq" id="WP_386408650.1">
    <property type="nucleotide sequence ID" value="NZ_JBHTJH010000017.1"/>
</dbReference>
<dbReference type="InterPro" id="IPR045474">
    <property type="entry name" value="GEVED"/>
</dbReference>
<accession>A0ABW3D2E4</accession>
<dbReference type="InterPro" id="IPR036116">
    <property type="entry name" value="FN3_sf"/>
</dbReference>
<dbReference type="SUPFAM" id="SSF49265">
    <property type="entry name" value="Fibronectin type III"/>
    <property type="match status" value="1"/>
</dbReference>
<name>A0ABW3D2E4_9FLAO</name>
<protein>
    <submittedName>
        <fullName evidence="3">GEVED domain-containing protein</fullName>
    </submittedName>
</protein>
<proteinExistence type="predicted"/>
<organism evidence="3 4">
    <name type="scientific">Sungkyunkwania multivorans</name>
    <dbReference type="NCBI Taxonomy" id="1173618"/>
    <lineage>
        <taxon>Bacteria</taxon>
        <taxon>Pseudomonadati</taxon>
        <taxon>Bacteroidota</taxon>
        <taxon>Flavobacteriia</taxon>
        <taxon>Flavobacteriales</taxon>
        <taxon>Flavobacteriaceae</taxon>
        <taxon>Sungkyunkwania</taxon>
    </lineage>
</organism>
<keyword evidence="4" id="KW-1185">Reference proteome</keyword>
<gene>
    <name evidence="3" type="ORF">ACFQ1M_12355</name>
</gene>
<dbReference type="InterPro" id="IPR013783">
    <property type="entry name" value="Ig-like_fold"/>
</dbReference>
<evidence type="ECO:0000256" key="1">
    <source>
        <dbReference type="SAM" id="SignalP"/>
    </source>
</evidence>